<dbReference type="PANTHER" id="PTHR24416:SF600">
    <property type="entry name" value="PDGF- AND VEGF-RECEPTOR RELATED, ISOFORM J"/>
    <property type="match status" value="1"/>
</dbReference>
<evidence type="ECO:0000256" key="12">
    <source>
        <dbReference type="ARBA" id="ARBA00023137"/>
    </source>
</evidence>
<dbReference type="InterPro" id="IPR007110">
    <property type="entry name" value="Ig-like_dom"/>
</dbReference>
<evidence type="ECO:0000256" key="3">
    <source>
        <dbReference type="ARBA" id="ARBA00022475"/>
    </source>
</evidence>
<keyword evidence="12" id="KW-0829">Tyrosine-protein kinase</keyword>
<dbReference type="InterPro" id="IPR017441">
    <property type="entry name" value="Protein_kinase_ATP_BS"/>
</dbReference>
<comment type="catalytic activity">
    <reaction evidence="17">
        <text>L-tyrosyl-[protein] + ATP = O-phospho-L-tyrosyl-[protein] + ADP + H(+)</text>
        <dbReference type="Rhea" id="RHEA:10596"/>
        <dbReference type="Rhea" id="RHEA-COMP:10136"/>
        <dbReference type="Rhea" id="RHEA-COMP:20101"/>
        <dbReference type="ChEBI" id="CHEBI:15378"/>
        <dbReference type="ChEBI" id="CHEBI:30616"/>
        <dbReference type="ChEBI" id="CHEBI:46858"/>
        <dbReference type="ChEBI" id="CHEBI:61978"/>
        <dbReference type="ChEBI" id="CHEBI:456216"/>
        <dbReference type="EC" id="2.7.10.1"/>
    </reaction>
</comment>
<evidence type="ECO:0000256" key="15">
    <source>
        <dbReference type="ARBA" id="ARBA00023180"/>
    </source>
</evidence>
<protein>
    <recommendedName>
        <fullName evidence="2">receptor protein-tyrosine kinase</fullName>
        <ecNumber evidence="2">2.7.10.1</ecNumber>
    </recommendedName>
</protein>
<dbReference type="PROSITE" id="PS00240">
    <property type="entry name" value="RECEPTOR_TYR_KIN_III"/>
    <property type="match status" value="1"/>
</dbReference>
<evidence type="ECO:0000256" key="1">
    <source>
        <dbReference type="ARBA" id="ARBA00004251"/>
    </source>
</evidence>
<evidence type="ECO:0000256" key="16">
    <source>
        <dbReference type="ARBA" id="ARBA00023319"/>
    </source>
</evidence>
<dbReference type="Pfam" id="PF07714">
    <property type="entry name" value="PK_Tyr_Ser-Thr"/>
    <property type="match status" value="1"/>
</dbReference>
<feature type="binding site" evidence="18">
    <location>
        <position position="840"/>
    </location>
    <ligand>
        <name>ATP</name>
        <dbReference type="ChEBI" id="CHEBI:30616"/>
    </ligand>
</feature>
<evidence type="ECO:0000256" key="20">
    <source>
        <dbReference type="SAM" id="SignalP"/>
    </source>
</evidence>
<keyword evidence="4" id="KW-0597">Phosphoprotein</keyword>
<dbReference type="PIRSF" id="PIRSF000615">
    <property type="entry name" value="TyrPK_CSF1-R"/>
    <property type="match status" value="1"/>
</dbReference>
<evidence type="ECO:0000256" key="17">
    <source>
        <dbReference type="ARBA" id="ARBA00051243"/>
    </source>
</evidence>
<evidence type="ECO:0000256" key="8">
    <source>
        <dbReference type="ARBA" id="ARBA00022777"/>
    </source>
</evidence>
<keyword evidence="15" id="KW-0325">Glycoprotein</keyword>
<feature type="chain" id="PRO_5047524558" description="receptor protein-tyrosine kinase" evidence="20">
    <location>
        <begin position="29"/>
        <end position="1216"/>
    </location>
</feature>
<keyword evidence="13" id="KW-1015">Disulfide bond</keyword>
<dbReference type="InterPro" id="IPR013098">
    <property type="entry name" value="Ig_I-set"/>
</dbReference>
<dbReference type="EC" id="2.7.10.1" evidence="2"/>
<keyword evidence="16" id="KW-0393">Immunoglobulin domain</keyword>
<proteinExistence type="predicted"/>
<dbReference type="InterPro" id="IPR036179">
    <property type="entry name" value="Ig-like_dom_sf"/>
</dbReference>
<evidence type="ECO:0000256" key="18">
    <source>
        <dbReference type="PROSITE-ProRule" id="PRU10141"/>
    </source>
</evidence>
<evidence type="ECO:0000256" key="2">
    <source>
        <dbReference type="ARBA" id="ARBA00011902"/>
    </source>
</evidence>
<keyword evidence="9 18" id="KW-0067">ATP-binding</keyword>
<feature type="domain" description="Protein kinase" evidence="21">
    <location>
        <begin position="804"/>
        <end position="1165"/>
    </location>
</feature>
<keyword evidence="14" id="KW-0675">Receptor</keyword>
<dbReference type="InterPro" id="IPR008266">
    <property type="entry name" value="Tyr_kinase_AS"/>
</dbReference>
<dbReference type="Proteomes" id="UP001234178">
    <property type="component" value="Unassembled WGS sequence"/>
</dbReference>
<evidence type="ECO:0000256" key="6">
    <source>
        <dbReference type="ARBA" id="ARBA00022692"/>
    </source>
</evidence>
<evidence type="ECO:0000313" key="24">
    <source>
        <dbReference type="Proteomes" id="UP001234178"/>
    </source>
</evidence>
<dbReference type="Gene3D" id="2.60.40.10">
    <property type="entry name" value="Immunoglobulins"/>
    <property type="match status" value="4"/>
</dbReference>
<organism evidence="23 24">
    <name type="scientific">Daphnia magna</name>
    <dbReference type="NCBI Taxonomy" id="35525"/>
    <lineage>
        <taxon>Eukaryota</taxon>
        <taxon>Metazoa</taxon>
        <taxon>Ecdysozoa</taxon>
        <taxon>Arthropoda</taxon>
        <taxon>Crustacea</taxon>
        <taxon>Branchiopoda</taxon>
        <taxon>Diplostraca</taxon>
        <taxon>Cladocera</taxon>
        <taxon>Anomopoda</taxon>
        <taxon>Daphniidae</taxon>
        <taxon>Daphnia</taxon>
    </lineage>
</organism>
<name>A0ABQ9ZE02_9CRUS</name>
<gene>
    <name evidence="23" type="ORF">OUZ56_020251</name>
</gene>
<dbReference type="InterPro" id="IPR003599">
    <property type="entry name" value="Ig_sub"/>
</dbReference>
<comment type="subcellular location">
    <subcellularLocation>
        <location evidence="1">Cell membrane</location>
        <topology evidence="1">Single-pass type I membrane protein</topology>
    </subcellularLocation>
</comment>
<dbReference type="PROSITE" id="PS00107">
    <property type="entry name" value="PROTEIN_KINASE_ATP"/>
    <property type="match status" value="1"/>
</dbReference>
<dbReference type="InterPro" id="IPR003598">
    <property type="entry name" value="Ig_sub2"/>
</dbReference>
<dbReference type="SUPFAM" id="SSF56112">
    <property type="entry name" value="Protein kinase-like (PK-like)"/>
    <property type="match status" value="1"/>
</dbReference>
<reference evidence="23 24" key="1">
    <citation type="journal article" date="2023" name="Nucleic Acids Res.">
        <title>The hologenome of Daphnia magna reveals possible DNA methylation and microbiome-mediated evolution of the host genome.</title>
        <authorList>
            <person name="Chaturvedi A."/>
            <person name="Li X."/>
            <person name="Dhandapani V."/>
            <person name="Marshall H."/>
            <person name="Kissane S."/>
            <person name="Cuenca-Cambronero M."/>
            <person name="Asole G."/>
            <person name="Calvet F."/>
            <person name="Ruiz-Romero M."/>
            <person name="Marangio P."/>
            <person name="Guigo R."/>
            <person name="Rago D."/>
            <person name="Mirbahai L."/>
            <person name="Eastwood N."/>
            <person name="Colbourne J.K."/>
            <person name="Zhou J."/>
            <person name="Mallon E."/>
            <person name="Orsini L."/>
        </authorList>
    </citation>
    <scope>NUCLEOTIDE SEQUENCE [LARGE SCALE GENOMIC DNA]</scope>
    <source>
        <strain evidence="23">LRV0_1</strain>
    </source>
</reference>
<dbReference type="Gene3D" id="1.10.510.10">
    <property type="entry name" value="Transferase(Phosphotransferase) domain 1"/>
    <property type="match status" value="1"/>
</dbReference>
<keyword evidence="3" id="KW-1003">Cell membrane</keyword>
<keyword evidence="10 19" id="KW-1133">Transmembrane helix</keyword>
<keyword evidence="20" id="KW-0732">Signal</keyword>
<evidence type="ECO:0000256" key="4">
    <source>
        <dbReference type="ARBA" id="ARBA00022553"/>
    </source>
</evidence>
<evidence type="ECO:0000256" key="10">
    <source>
        <dbReference type="ARBA" id="ARBA00022989"/>
    </source>
</evidence>
<feature type="transmembrane region" description="Helical" evidence="19">
    <location>
        <begin position="725"/>
        <end position="751"/>
    </location>
</feature>
<dbReference type="PROSITE" id="PS50011">
    <property type="entry name" value="PROTEIN_KINASE_DOM"/>
    <property type="match status" value="1"/>
</dbReference>
<keyword evidence="11 19" id="KW-0472">Membrane</keyword>
<evidence type="ECO:0000256" key="9">
    <source>
        <dbReference type="ARBA" id="ARBA00022840"/>
    </source>
</evidence>
<evidence type="ECO:0000259" key="22">
    <source>
        <dbReference type="PROSITE" id="PS50835"/>
    </source>
</evidence>
<dbReference type="InterPro" id="IPR001245">
    <property type="entry name" value="Ser-Thr/Tyr_kinase_cat_dom"/>
</dbReference>
<dbReference type="InterPro" id="IPR011009">
    <property type="entry name" value="Kinase-like_dom_sf"/>
</dbReference>
<evidence type="ECO:0000259" key="21">
    <source>
        <dbReference type="PROSITE" id="PS50011"/>
    </source>
</evidence>
<evidence type="ECO:0000256" key="7">
    <source>
        <dbReference type="ARBA" id="ARBA00022741"/>
    </source>
</evidence>
<comment type="caution">
    <text evidence="23">The sequence shown here is derived from an EMBL/GenBank/DDBJ whole genome shotgun (WGS) entry which is preliminary data.</text>
</comment>
<feature type="signal peptide" evidence="20">
    <location>
        <begin position="1"/>
        <end position="28"/>
    </location>
</feature>
<keyword evidence="5" id="KW-0808">Transferase</keyword>
<evidence type="ECO:0000256" key="19">
    <source>
        <dbReference type="SAM" id="Phobius"/>
    </source>
</evidence>
<evidence type="ECO:0000256" key="11">
    <source>
        <dbReference type="ARBA" id="ARBA00023136"/>
    </source>
</evidence>
<dbReference type="InterPro" id="IPR001824">
    <property type="entry name" value="Tyr_kinase_rcpt_3_CS"/>
</dbReference>
<dbReference type="Gene3D" id="3.30.200.20">
    <property type="entry name" value="Phosphorylase Kinase, domain 1"/>
    <property type="match status" value="1"/>
</dbReference>
<dbReference type="InterPro" id="IPR013783">
    <property type="entry name" value="Ig-like_fold"/>
</dbReference>
<dbReference type="PROSITE" id="PS00109">
    <property type="entry name" value="PROTEIN_KINASE_TYR"/>
    <property type="match status" value="1"/>
</dbReference>
<keyword evidence="8" id="KW-0418">Kinase</keyword>
<keyword evidence="7 18" id="KW-0547">Nucleotide-binding</keyword>
<dbReference type="Pfam" id="PF07679">
    <property type="entry name" value="I-set"/>
    <property type="match status" value="1"/>
</dbReference>
<dbReference type="SMART" id="SM00408">
    <property type="entry name" value="IGc2"/>
    <property type="match status" value="3"/>
</dbReference>
<evidence type="ECO:0000256" key="14">
    <source>
        <dbReference type="ARBA" id="ARBA00023170"/>
    </source>
</evidence>
<keyword evidence="6 19" id="KW-0812">Transmembrane</keyword>
<dbReference type="InterPro" id="IPR000719">
    <property type="entry name" value="Prot_kinase_dom"/>
</dbReference>
<dbReference type="PROSITE" id="PS50835">
    <property type="entry name" value="IG_LIKE"/>
    <property type="match status" value="3"/>
</dbReference>
<feature type="domain" description="Ig-like" evidence="22">
    <location>
        <begin position="42"/>
        <end position="159"/>
    </location>
</feature>
<keyword evidence="24" id="KW-1185">Reference proteome</keyword>
<dbReference type="PANTHER" id="PTHR24416">
    <property type="entry name" value="TYROSINE-PROTEIN KINASE RECEPTOR"/>
    <property type="match status" value="1"/>
</dbReference>
<dbReference type="EMBL" id="JAOYFB010000003">
    <property type="protein sequence ID" value="KAK4011133.1"/>
    <property type="molecule type" value="Genomic_DNA"/>
</dbReference>
<feature type="domain" description="Ig-like" evidence="22">
    <location>
        <begin position="298"/>
        <end position="392"/>
    </location>
</feature>
<evidence type="ECO:0000256" key="5">
    <source>
        <dbReference type="ARBA" id="ARBA00022679"/>
    </source>
</evidence>
<sequence length="1216" mass="137000">MSQRSTFLTNLVVRVILIELLTSFSCHASVTSGPIMSASLLPSSSSQQTSQLLVQTGQHFSRTCTVPMGRGLNITCTLPSSGSSTASETTTQRHNEASLYLRKLSNLKDRLTMTYHSDPIRQEITSTMIIRNASYLDTGYYGCRLNNSNTKFNETYIFVHPLHVASLESSSSEPADVIDDNDLLLPTLDVYVLEENKAVDQFIPFKPTHPEVKLYLSKKIRNHWIEIFSSEYSVINGNGNWFWDKYRGLIISQVNANQTTGVYWCDAILDGKTTTRYFRIFVTSDEEDDDRPHNNLVPRIKNAVEYLIFPSGSSFQLKCQIAIDESRNYNLTWSVPSKPTKHLNYSITWETVGNLRSAILKASDIRFLDTGNYTCHRSDALHLVASQYIFVSDGDHLFLPTERSYVFNDTQNAVLPCRPTHPDVVVSLQIEGKTSRGIENITLYPMADDRGRSGDWLYSKFQGFRTKMNATRANAGRKYLCKGTRFGQTNHLFIDVTVADIRLTVSDLGAITEGDDATIKCETYYGHSVITWHPPSGPSVTIEAGSLQNPAGISRVTQTPNKETRKPQDLYMTEVRWRNISKSATGLYECRYRDNLRHSVAVRYYSMEVRDAMVPRLEKQLGWKKKKYITVKTQERENTQFECHLLEGVPTPTVTWLKDGFIINKDRLIKDLIINETTINGTLHSYLHLVDVEAASEGEYTCLFENRLGSDNKTFRLEVALGDDYYIATITITVVLIVIAAVLLLAARIFFVRLTKARNATDIAKMLEPLLAGNPQRINHKLPLDGQSELLPYDRRWEFPRDCLKIGKQLGAGCFGRVLQAEAKGIVPGEESKTETVAVKMVRSYADLGALASLVSELKILIHLGSHLNIVNLLGACTDVSTGDFLVIVEYCRFGNLLNHLLANRHCYVDQVDMNGDLLPIDGPQQNQSDCGGADYLYMGAPSSAPAFVPIPVKPERKKSRRENHTDYLVMLLNNRGSVSFNRSPPVEQEEEVDTVNNQPFSTRDLICWSFQIARGMDYLSGRKVVHGDLAARNILLAIDGVVKIADFGLSRKIYQDSNYKKKGDAMLPVKWMALESLVDRIFSSHSDVWAFGVTMWEMFSLGKVPYPDMEDIGSLIQHLENGGRMEIPRQSPNTVAQIISRCWKADPNVRPTFGQLEQMLGDWVEAAVRIKYVDMNEPYNRRNAERIGSLADDFSSEDPASNQQQTIGYVNVQEL</sequence>
<feature type="domain" description="Ig-like" evidence="22">
    <location>
        <begin position="615"/>
        <end position="720"/>
    </location>
</feature>
<evidence type="ECO:0000313" key="23">
    <source>
        <dbReference type="EMBL" id="KAK4011133.1"/>
    </source>
</evidence>
<accession>A0ABQ9ZE02</accession>
<dbReference type="SUPFAM" id="SSF48726">
    <property type="entry name" value="Immunoglobulin"/>
    <property type="match status" value="2"/>
</dbReference>
<dbReference type="SMART" id="SM00409">
    <property type="entry name" value="IG"/>
    <property type="match status" value="6"/>
</dbReference>
<evidence type="ECO:0000256" key="13">
    <source>
        <dbReference type="ARBA" id="ARBA00023157"/>
    </source>
</evidence>
<dbReference type="InterPro" id="IPR050122">
    <property type="entry name" value="RTK"/>
</dbReference>